<organism evidence="4 5">
    <name type="scientific">Candidatus Auribacter fodinae</name>
    <dbReference type="NCBI Taxonomy" id="2093366"/>
    <lineage>
        <taxon>Bacteria</taxon>
        <taxon>Pseudomonadati</taxon>
        <taxon>Candidatus Auribacterota</taxon>
        <taxon>Candidatus Auribacteria</taxon>
        <taxon>Candidatus Auribacterales</taxon>
        <taxon>Candidatus Auribacteraceae</taxon>
        <taxon>Candidatus Auribacter</taxon>
    </lineage>
</organism>
<dbReference type="NCBIfam" id="TIGR00231">
    <property type="entry name" value="small_GTP"/>
    <property type="match status" value="1"/>
</dbReference>
<keyword evidence="2" id="KW-0378">Hydrolase</keyword>
<keyword evidence="2" id="KW-0699">rRNA-binding</keyword>
<evidence type="ECO:0000259" key="3">
    <source>
        <dbReference type="PROSITE" id="PS51722"/>
    </source>
</evidence>
<reference evidence="4 5" key="1">
    <citation type="journal article" date="2017" name="ISME J.">
        <title>Energy and carbon metabolisms in a deep terrestrial subsurface fluid microbial community.</title>
        <authorList>
            <person name="Momper L."/>
            <person name="Jungbluth S.P."/>
            <person name="Lee M.D."/>
            <person name="Amend J.P."/>
        </authorList>
    </citation>
    <scope>NUCLEOTIDE SEQUENCE [LARGE SCALE GENOMIC DNA]</scope>
    <source>
        <strain evidence="4">SURF_26</strain>
    </source>
</reference>
<dbReference type="GO" id="GO:0005829">
    <property type="term" value="C:cytosol"/>
    <property type="evidence" value="ECO:0007669"/>
    <property type="project" value="TreeGrafter"/>
</dbReference>
<dbReference type="GO" id="GO:0000027">
    <property type="term" value="P:ribosomal large subunit assembly"/>
    <property type="evidence" value="ECO:0007669"/>
    <property type="project" value="UniProtKB-UniRule"/>
</dbReference>
<dbReference type="InterPro" id="IPR006298">
    <property type="entry name" value="BipA"/>
</dbReference>
<dbReference type="InterPro" id="IPR047043">
    <property type="entry name" value="BipA_III"/>
</dbReference>
<comment type="catalytic activity">
    <reaction evidence="2">
        <text>GTP + H2O = GDP + phosphate + H(+)</text>
        <dbReference type="Rhea" id="RHEA:19669"/>
        <dbReference type="ChEBI" id="CHEBI:15377"/>
        <dbReference type="ChEBI" id="CHEBI:15378"/>
        <dbReference type="ChEBI" id="CHEBI:37565"/>
        <dbReference type="ChEBI" id="CHEBI:43474"/>
        <dbReference type="ChEBI" id="CHEBI:58189"/>
    </reaction>
</comment>
<dbReference type="InterPro" id="IPR027417">
    <property type="entry name" value="P-loop_NTPase"/>
</dbReference>
<dbReference type="Pfam" id="PF00009">
    <property type="entry name" value="GTP_EFTU"/>
    <property type="match status" value="1"/>
</dbReference>
<dbReference type="InterPro" id="IPR048876">
    <property type="entry name" value="BipA_C"/>
</dbReference>
<dbReference type="EC" id="3.6.5.-" evidence="2"/>
<evidence type="ECO:0000256" key="1">
    <source>
        <dbReference type="ARBA" id="ARBA00023134"/>
    </source>
</evidence>
<dbReference type="InterPro" id="IPR035651">
    <property type="entry name" value="BipA_V"/>
</dbReference>
<gene>
    <name evidence="4" type="primary">typA</name>
    <name evidence="2" type="synonym">bipA</name>
    <name evidence="4" type="ORF">C4541_00120</name>
</gene>
<dbReference type="Gene3D" id="3.40.50.300">
    <property type="entry name" value="P-loop containing nucleotide triphosphate hydrolases"/>
    <property type="match status" value="1"/>
</dbReference>
<protein>
    <recommendedName>
        <fullName evidence="2">Large ribosomal subunit assembly factor BipA</fullName>
        <ecNumber evidence="2">3.6.5.-</ecNumber>
    </recommendedName>
    <alternativeName>
        <fullName evidence="2">GTP-binding protein BipA</fullName>
    </alternativeName>
</protein>
<dbReference type="SUPFAM" id="SSF50447">
    <property type="entry name" value="Translation proteins"/>
    <property type="match status" value="1"/>
</dbReference>
<dbReference type="PANTHER" id="PTHR42908:SF8">
    <property type="entry name" value="TR-TYPE G DOMAIN-CONTAINING PROTEIN"/>
    <property type="match status" value="1"/>
</dbReference>
<dbReference type="PRINTS" id="PR00315">
    <property type="entry name" value="ELONGATNFCT"/>
</dbReference>
<dbReference type="Pfam" id="PF00679">
    <property type="entry name" value="EFG_C"/>
    <property type="match status" value="1"/>
</dbReference>
<proteinExistence type="inferred from homology"/>
<comment type="subunit">
    <text evidence="2">Monomer.</text>
</comment>
<dbReference type="CDD" id="cd01891">
    <property type="entry name" value="TypA_BipA"/>
    <property type="match status" value="1"/>
</dbReference>
<dbReference type="GO" id="GO:0019843">
    <property type="term" value="F:rRNA binding"/>
    <property type="evidence" value="ECO:0007669"/>
    <property type="project" value="UniProtKB-KW"/>
</dbReference>
<dbReference type="GO" id="GO:0005525">
    <property type="term" value="F:GTP binding"/>
    <property type="evidence" value="ECO:0007669"/>
    <property type="project" value="UniProtKB-UniRule"/>
</dbReference>
<dbReference type="FunFam" id="3.40.50.300:FF:000055">
    <property type="entry name" value="GTP-binding protein TypA"/>
    <property type="match status" value="1"/>
</dbReference>
<dbReference type="CDD" id="cd16263">
    <property type="entry name" value="BipA_III"/>
    <property type="match status" value="1"/>
</dbReference>
<dbReference type="InterPro" id="IPR000795">
    <property type="entry name" value="T_Tr_GTP-bd_dom"/>
</dbReference>
<keyword evidence="2" id="KW-0547">Nucleotide-binding</keyword>
<dbReference type="InterPro" id="IPR009000">
    <property type="entry name" value="Transl_B-barrel_sf"/>
</dbReference>
<feature type="domain" description="Tr-type G" evidence="3">
    <location>
        <begin position="5"/>
        <end position="200"/>
    </location>
</feature>
<evidence type="ECO:0000313" key="4">
    <source>
        <dbReference type="EMBL" id="RJP62268.1"/>
    </source>
</evidence>
<keyword evidence="1 2" id="KW-0342">GTP-binding</keyword>
<dbReference type="PROSITE" id="PS51722">
    <property type="entry name" value="G_TR_2"/>
    <property type="match status" value="1"/>
</dbReference>
<dbReference type="SUPFAM" id="SSF52540">
    <property type="entry name" value="P-loop containing nucleoside triphosphate hydrolases"/>
    <property type="match status" value="1"/>
</dbReference>
<name>A0A3A4R714_9BACT</name>
<dbReference type="InterPro" id="IPR005225">
    <property type="entry name" value="Small_GTP-bd"/>
</dbReference>
<dbReference type="NCBIfam" id="TIGR01394">
    <property type="entry name" value="TypA_BipA"/>
    <property type="match status" value="1"/>
</dbReference>
<feature type="binding site" evidence="2">
    <location>
        <begin position="17"/>
        <end position="22"/>
    </location>
    <ligand>
        <name>GTP</name>
        <dbReference type="ChEBI" id="CHEBI:37565"/>
    </ligand>
</feature>
<dbReference type="GO" id="GO:1990904">
    <property type="term" value="C:ribonucleoprotein complex"/>
    <property type="evidence" value="ECO:0007669"/>
    <property type="project" value="TreeGrafter"/>
</dbReference>
<dbReference type="InterPro" id="IPR035647">
    <property type="entry name" value="EFG_III/V"/>
</dbReference>
<evidence type="ECO:0000256" key="2">
    <source>
        <dbReference type="HAMAP-Rule" id="MF_00849"/>
    </source>
</evidence>
<sequence length="609" mass="67433">MTKSIPIRNIAIIAHVDHGKTTLVDALLRQTHVQRNIEDLGERIMDSMDLERERGITITAKNASIVYKGIKINIVDTPGHADFGGEVERTLRMVDGVLLIVDAKEGPMPQTRFVLRKALELGLKPIVVINKIDRPDAIISDVENHTFDLFCELNASEEQLDFPIVYASALEGIAKKNIHDTSSDITPLLDTIIHTFPPPAVKQHAPLQILVLALKADFYKGNMGIGKITAGSIEKGMLACLVDREGNMTRTRVKSVMVYEGLKQVERDKVSAGEIVAVAGFDEIGIGETITDPDQPCPLPPPEIDEPTVQMRIGVNTSPFAGREGKYVTSRALMERLYKEVETNVSLRVAPTESANTFMVSGRGELHIAVLIETMRREGFELELAQLEVIFHEENGVKLEPYEFLTIDVPQEYYGAVVEEIGQRKAALLNMYQTPKGEVHLEYQISTRAVIGLKGALMTKTRGTAILYHAFDEYKPLMKDSFRPVSRGSLVSSENGVSTAYALNNAQMRGALFIGPNVDVYCGMIIGENSRNEDLDLSPCKTKKLTNMRASGSDAAVKLTPPREMTLDLAIEYIGPNELVEVTPESIRLRMKELDATARIRARRRTEVA</sequence>
<dbReference type="Pfam" id="PF21018">
    <property type="entry name" value="BipA_C"/>
    <property type="match status" value="1"/>
</dbReference>
<dbReference type="Gene3D" id="3.30.70.240">
    <property type="match status" value="1"/>
</dbReference>
<comment type="function">
    <text evidence="2">A 50S ribosomal subunit assembly protein with GTPase activity, required for 50S subunit assembly at low temperatures, may also play a role in translation. Binds GTP and analogs. Binds the 70S ribosome between the 30S and 50S subunits, in a similar position as ribosome-bound EF-G; it contacts a number of ribosomal proteins, both rRNAs and the A-site tRNA.</text>
</comment>
<dbReference type="HAMAP" id="MF_00849">
    <property type="entry name" value="BipA"/>
    <property type="match status" value="1"/>
</dbReference>
<evidence type="ECO:0000313" key="5">
    <source>
        <dbReference type="Proteomes" id="UP000266426"/>
    </source>
</evidence>
<dbReference type="FunFam" id="3.30.70.240:FF:000002">
    <property type="entry name" value="GTP-binding protein TypA"/>
    <property type="match status" value="1"/>
</dbReference>
<dbReference type="EMBL" id="QZJZ01000003">
    <property type="protein sequence ID" value="RJP62268.1"/>
    <property type="molecule type" value="Genomic_DNA"/>
</dbReference>
<dbReference type="InterPro" id="IPR042116">
    <property type="entry name" value="TypA/BipA_C"/>
</dbReference>
<dbReference type="InterPro" id="IPR047041">
    <property type="entry name" value="BipA_GTP-bd_dom"/>
</dbReference>
<dbReference type="GO" id="GO:0003924">
    <property type="term" value="F:GTPase activity"/>
    <property type="evidence" value="ECO:0007669"/>
    <property type="project" value="UniProtKB-UniRule"/>
</dbReference>
<dbReference type="SMART" id="SM00838">
    <property type="entry name" value="EFG_C"/>
    <property type="match status" value="1"/>
</dbReference>
<dbReference type="GO" id="GO:0043022">
    <property type="term" value="F:ribosome binding"/>
    <property type="evidence" value="ECO:0007669"/>
    <property type="project" value="UniProtKB-UniRule"/>
</dbReference>
<dbReference type="PANTHER" id="PTHR42908">
    <property type="entry name" value="TRANSLATION ELONGATION FACTOR-RELATED"/>
    <property type="match status" value="1"/>
</dbReference>
<keyword evidence="2" id="KW-0963">Cytoplasm</keyword>
<keyword evidence="2" id="KW-0690">Ribosome biogenesis</keyword>
<dbReference type="AlphaFoldDB" id="A0A3A4R714"/>
<comment type="subcellular location">
    <subcellularLocation>
        <location evidence="2">Cytoplasm</location>
    </subcellularLocation>
    <text evidence="2">Binds to ribosomes.</text>
</comment>
<dbReference type="Gene3D" id="3.30.70.870">
    <property type="entry name" value="Elongation Factor G (Translational Gtpase), domain 3"/>
    <property type="match status" value="1"/>
</dbReference>
<comment type="caution">
    <text evidence="4">The sequence shown here is derived from an EMBL/GenBank/DDBJ whole genome shotgun (WGS) entry which is preliminary data.</text>
</comment>
<keyword evidence="2" id="KW-0820">tRNA-binding</keyword>
<dbReference type="Gene3D" id="2.40.50.250">
    <property type="entry name" value="bipa protein"/>
    <property type="match status" value="1"/>
</dbReference>
<dbReference type="PROSITE" id="PS00301">
    <property type="entry name" value="G_TR_1"/>
    <property type="match status" value="1"/>
</dbReference>
<dbReference type="CDD" id="cd03710">
    <property type="entry name" value="BipA_TypA_C"/>
    <property type="match status" value="1"/>
</dbReference>
<accession>A0A3A4R714</accession>
<keyword evidence="2" id="KW-0694">RNA-binding</keyword>
<dbReference type="GO" id="GO:0000049">
    <property type="term" value="F:tRNA binding"/>
    <property type="evidence" value="ECO:0007669"/>
    <property type="project" value="UniProtKB-KW"/>
</dbReference>
<dbReference type="Proteomes" id="UP000266426">
    <property type="component" value="Unassembled WGS sequence"/>
</dbReference>
<comment type="similarity">
    <text evidence="2">Belongs to the TRAFAC class translation factor GTPase superfamily. Classic translation factor GTPase family. BipA subfamily.</text>
</comment>
<dbReference type="Gene3D" id="2.40.30.10">
    <property type="entry name" value="Translation factors"/>
    <property type="match status" value="1"/>
</dbReference>
<dbReference type="InterPro" id="IPR031157">
    <property type="entry name" value="G_TR_CS"/>
</dbReference>
<dbReference type="FunFam" id="2.40.50.250:FF:000001">
    <property type="entry name" value="GTP-binding protein TypA"/>
    <property type="match status" value="1"/>
</dbReference>
<dbReference type="InterPro" id="IPR000640">
    <property type="entry name" value="EFG_V-like"/>
</dbReference>
<dbReference type="FunFam" id="3.30.70.870:FF:000003">
    <property type="entry name" value="GTP-binding protein TypA"/>
    <property type="match status" value="1"/>
</dbReference>
<dbReference type="SUPFAM" id="SSF54980">
    <property type="entry name" value="EF-G C-terminal domain-like"/>
    <property type="match status" value="2"/>
</dbReference>
<feature type="binding site" evidence="2">
    <location>
        <begin position="130"/>
        <end position="133"/>
    </location>
    <ligand>
        <name>GTP</name>
        <dbReference type="ChEBI" id="CHEBI:37565"/>
    </ligand>
</feature>